<keyword evidence="1" id="KW-0418">Kinase</keyword>
<reference evidence="1 2" key="1">
    <citation type="submission" date="2016-10" db="EMBL/GenBank/DDBJ databases">
        <authorList>
            <person name="de Groot N.N."/>
        </authorList>
    </citation>
    <scope>NUCLEOTIDE SEQUENCE [LARGE SCALE GENOMIC DNA]</scope>
    <source>
        <strain evidence="1 2">A52C2</strain>
    </source>
</reference>
<dbReference type="EMBL" id="FOFG01000003">
    <property type="protein sequence ID" value="SEQ24640.1"/>
    <property type="molecule type" value="Genomic_DNA"/>
</dbReference>
<dbReference type="STRING" id="1855383.SAMN05216548_103164"/>
<dbReference type="Proteomes" id="UP000199647">
    <property type="component" value="Unassembled WGS sequence"/>
</dbReference>
<dbReference type="Gene3D" id="3.30.420.310">
    <property type="entry name" value="2-keto-3-deoxy-galactonokinase, C-terminal domain"/>
    <property type="match status" value="1"/>
</dbReference>
<dbReference type="RefSeq" id="WP_092495770.1">
    <property type="nucleotide sequence ID" value="NZ_FOFG01000003.1"/>
</dbReference>
<name>A0A1H9EFY4_9HYPH</name>
<evidence type="ECO:0000313" key="2">
    <source>
        <dbReference type="Proteomes" id="UP000199647"/>
    </source>
</evidence>
<evidence type="ECO:0000313" key="1">
    <source>
        <dbReference type="EMBL" id="SEQ24640.1"/>
    </source>
</evidence>
<gene>
    <name evidence="1" type="ORF">SAMN05216548_103164</name>
</gene>
<protein>
    <submittedName>
        <fullName evidence="1">2-dehydro-3-deoxygalactonokinase</fullName>
    </submittedName>
</protein>
<dbReference type="InterPro" id="IPR042257">
    <property type="entry name" value="DGOK_C"/>
</dbReference>
<dbReference type="OrthoDB" id="256574at2"/>
<dbReference type="InterPro" id="IPR042258">
    <property type="entry name" value="DGOK_N"/>
</dbReference>
<keyword evidence="2" id="KW-1185">Reference proteome</keyword>
<accession>A0A1H9EFY4</accession>
<dbReference type="Gene3D" id="3.30.420.300">
    <property type="entry name" value="2-keto-3-deoxy-galactonokinase, substrate binding domain"/>
    <property type="match status" value="1"/>
</dbReference>
<dbReference type="GO" id="GO:0008671">
    <property type="term" value="F:2-dehydro-3-deoxygalactonokinase activity"/>
    <property type="evidence" value="ECO:0007669"/>
    <property type="project" value="InterPro"/>
</dbReference>
<proteinExistence type="predicted"/>
<dbReference type="AlphaFoldDB" id="A0A1H9EFY4"/>
<sequence length="293" mass="31145">MFVAVEWTSSAFRAFRMDDAGQVLEERRTEDGVTSIRDGSFEAVLRSRIGDWLGDAAKVLLSGMITSRNGWVETGYAACSAGPGDLLAGAVTKTIEGCGPLVFLPGVSVRHPLPDVMRSEEIQIFGAVPERGVVVLPGAHTKWAVVEEGRIVRFATYMGGEILRLLQSDSLVSRLIPAEPQECAEAFLRGVALSRERSDIGGGLLRRVIAARSMVLFNELEPAHIPSYLAGMVTGAEILEAMEEFGGTGEALSILGSSAAAARYNVALRALDIASASGGSHVAEAGFARLIRQ</sequence>
<dbReference type="InterPro" id="IPR007729">
    <property type="entry name" value="DGOK"/>
</dbReference>
<organism evidence="1 2">
    <name type="scientific">Faunimonas pinastri</name>
    <dbReference type="NCBI Taxonomy" id="1855383"/>
    <lineage>
        <taxon>Bacteria</taxon>
        <taxon>Pseudomonadati</taxon>
        <taxon>Pseudomonadota</taxon>
        <taxon>Alphaproteobacteria</taxon>
        <taxon>Hyphomicrobiales</taxon>
        <taxon>Afifellaceae</taxon>
        <taxon>Faunimonas</taxon>
    </lineage>
</organism>
<dbReference type="Pfam" id="PF05035">
    <property type="entry name" value="DGOK"/>
    <property type="match status" value="1"/>
</dbReference>
<dbReference type="GO" id="GO:0034194">
    <property type="term" value="P:D-galactonate catabolic process"/>
    <property type="evidence" value="ECO:0007669"/>
    <property type="project" value="InterPro"/>
</dbReference>
<keyword evidence="1" id="KW-0808">Transferase</keyword>